<accession>A0A1F8CKE6</accession>
<proteinExistence type="predicted"/>
<feature type="region of interest" description="Disordered" evidence="1">
    <location>
        <begin position="61"/>
        <end position="90"/>
    </location>
</feature>
<reference evidence="2 3" key="1">
    <citation type="journal article" date="2016" name="Nat. Commun.">
        <title>Thousands of microbial genomes shed light on interconnected biogeochemical processes in an aquifer system.</title>
        <authorList>
            <person name="Anantharaman K."/>
            <person name="Brown C.T."/>
            <person name="Hug L.A."/>
            <person name="Sharon I."/>
            <person name="Castelle C.J."/>
            <person name="Probst A.J."/>
            <person name="Thomas B.C."/>
            <person name="Singh A."/>
            <person name="Wilkins M.J."/>
            <person name="Karaoz U."/>
            <person name="Brodie E.L."/>
            <person name="Williams K.H."/>
            <person name="Hubbard S.S."/>
            <person name="Banfield J.F."/>
        </authorList>
    </citation>
    <scope>NUCLEOTIDE SEQUENCE [LARGE SCALE GENOMIC DNA]</scope>
</reference>
<name>A0A1F8CKE6_9BACT</name>
<dbReference type="AlphaFoldDB" id="A0A1F8CKE6"/>
<organism evidence="2 3">
    <name type="scientific">Candidatus Woesebacteria bacterium RIFOXYA1_FULL_43_9</name>
    <dbReference type="NCBI Taxonomy" id="1802534"/>
    <lineage>
        <taxon>Bacteria</taxon>
        <taxon>Candidatus Woeseibacteriota</taxon>
    </lineage>
</organism>
<dbReference type="EMBL" id="MGHU01000061">
    <property type="protein sequence ID" value="OGM76218.1"/>
    <property type="molecule type" value="Genomic_DNA"/>
</dbReference>
<comment type="caution">
    <text evidence="2">The sequence shown here is derived from an EMBL/GenBank/DDBJ whole genome shotgun (WGS) entry which is preliminary data.</text>
</comment>
<dbReference type="Proteomes" id="UP000179241">
    <property type="component" value="Unassembled WGS sequence"/>
</dbReference>
<sequence length="90" mass="10023">MELPQFLRDIVANAGGGPNSLPYLSAEQRPSELLGAPIGCQPGHRTPAEWRLLIGRRYPNTKMPEPAVTKESKAYKRKPLTEEDKRLLGL</sequence>
<evidence type="ECO:0000313" key="2">
    <source>
        <dbReference type="EMBL" id="OGM76218.1"/>
    </source>
</evidence>
<gene>
    <name evidence="2" type="ORF">A2188_02400</name>
</gene>
<protein>
    <submittedName>
        <fullName evidence="2">Uncharacterized protein</fullName>
    </submittedName>
</protein>
<feature type="compositionally biased region" description="Basic and acidic residues" evidence="1">
    <location>
        <begin position="68"/>
        <end position="90"/>
    </location>
</feature>
<evidence type="ECO:0000313" key="3">
    <source>
        <dbReference type="Proteomes" id="UP000179241"/>
    </source>
</evidence>
<evidence type="ECO:0000256" key="1">
    <source>
        <dbReference type="SAM" id="MobiDB-lite"/>
    </source>
</evidence>